<gene>
    <name evidence="2" type="ORF">FQN60_017239</name>
</gene>
<evidence type="ECO:0000313" key="3">
    <source>
        <dbReference type="Proteomes" id="UP000327493"/>
    </source>
</evidence>
<comment type="caution">
    <text evidence="2">The sequence shown here is derived from an EMBL/GenBank/DDBJ whole genome shotgun (WGS) entry which is preliminary data.</text>
</comment>
<accession>A0A5J5DEW9</accession>
<dbReference type="EMBL" id="VOFY01000006">
    <property type="protein sequence ID" value="KAA8591865.1"/>
    <property type="molecule type" value="Genomic_DNA"/>
</dbReference>
<sequence length="143" mass="16056">MSRAITKHYAQGDNYASARRDKLCSPRPGGEKRSDYYPTTPTSTPPVSLLLPASPIPPHGRFPDSRRAEGRLMLWLLFADIFFQFSRVFALRRVVSGHVRRDDGQSSSTPAPADAQRSPKTGSCSEPRRRRRGSPLEVEENME</sequence>
<feature type="region of interest" description="Disordered" evidence="1">
    <location>
        <begin position="98"/>
        <end position="143"/>
    </location>
</feature>
<feature type="compositionally biased region" description="Basic and acidic residues" evidence="1">
    <location>
        <begin position="18"/>
        <end position="35"/>
    </location>
</feature>
<evidence type="ECO:0000256" key="1">
    <source>
        <dbReference type="SAM" id="MobiDB-lite"/>
    </source>
</evidence>
<feature type="region of interest" description="Disordered" evidence="1">
    <location>
        <begin position="1"/>
        <end position="64"/>
    </location>
</feature>
<keyword evidence="3" id="KW-1185">Reference proteome</keyword>
<feature type="compositionally biased region" description="Low complexity" evidence="1">
    <location>
        <begin position="38"/>
        <end position="53"/>
    </location>
</feature>
<name>A0A5J5DEW9_9PERO</name>
<organism evidence="2 3">
    <name type="scientific">Etheostoma spectabile</name>
    <name type="common">orangethroat darter</name>
    <dbReference type="NCBI Taxonomy" id="54343"/>
    <lineage>
        <taxon>Eukaryota</taxon>
        <taxon>Metazoa</taxon>
        <taxon>Chordata</taxon>
        <taxon>Craniata</taxon>
        <taxon>Vertebrata</taxon>
        <taxon>Euteleostomi</taxon>
        <taxon>Actinopterygii</taxon>
        <taxon>Neopterygii</taxon>
        <taxon>Teleostei</taxon>
        <taxon>Neoteleostei</taxon>
        <taxon>Acanthomorphata</taxon>
        <taxon>Eupercaria</taxon>
        <taxon>Perciformes</taxon>
        <taxon>Percoidei</taxon>
        <taxon>Percidae</taxon>
        <taxon>Etheostomatinae</taxon>
        <taxon>Etheostoma</taxon>
    </lineage>
</organism>
<reference evidence="2 3" key="1">
    <citation type="submission" date="2019-08" db="EMBL/GenBank/DDBJ databases">
        <title>A chromosome-level genome assembly, high-density linkage maps, and genome scans reveal the genomic architecture of hybrid incompatibilities underlying speciation via character displacement in darters (Percidae: Etheostominae).</title>
        <authorList>
            <person name="Moran R.L."/>
            <person name="Catchen J.M."/>
            <person name="Fuller R.C."/>
        </authorList>
    </citation>
    <scope>NUCLEOTIDE SEQUENCE [LARGE SCALE GENOMIC DNA]</scope>
    <source>
        <strain evidence="2">EspeVRDwgs_2016</strain>
        <tissue evidence="2">Muscle</tissue>
    </source>
</reference>
<protein>
    <submittedName>
        <fullName evidence="2">Uncharacterized protein</fullName>
    </submittedName>
</protein>
<dbReference type="Proteomes" id="UP000327493">
    <property type="component" value="Chromosome 6"/>
</dbReference>
<dbReference type="AlphaFoldDB" id="A0A5J5DEW9"/>
<proteinExistence type="predicted"/>
<evidence type="ECO:0000313" key="2">
    <source>
        <dbReference type="EMBL" id="KAA8591865.1"/>
    </source>
</evidence>